<dbReference type="EMBL" id="OCSU01000001">
    <property type="protein sequence ID" value="SOE65170.1"/>
    <property type="molecule type" value="Genomic_DNA"/>
</dbReference>
<keyword evidence="2" id="KW-1185">Reference proteome</keyword>
<accession>A0A7Z7I5K8</accession>
<gene>
    <name evidence="1" type="ORF">SAMN05446927_2857</name>
</gene>
<evidence type="ECO:0000313" key="2">
    <source>
        <dbReference type="Proteomes" id="UP000219522"/>
    </source>
</evidence>
<evidence type="ECO:0000313" key="1">
    <source>
        <dbReference type="EMBL" id="SOE65170.1"/>
    </source>
</evidence>
<protein>
    <submittedName>
        <fullName evidence="1">Uncharacterized protein</fullName>
    </submittedName>
</protein>
<organism evidence="1 2">
    <name type="scientific">Caballeronia arationis</name>
    <dbReference type="NCBI Taxonomy" id="1777142"/>
    <lineage>
        <taxon>Bacteria</taxon>
        <taxon>Pseudomonadati</taxon>
        <taxon>Pseudomonadota</taxon>
        <taxon>Betaproteobacteria</taxon>
        <taxon>Burkholderiales</taxon>
        <taxon>Burkholderiaceae</taxon>
        <taxon>Caballeronia</taxon>
    </lineage>
</organism>
<dbReference type="RefSeq" id="WP_062641026.1">
    <property type="nucleotide sequence ID" value="NZ_FCOG02000097.1"/>
</dbReference>
<dbReference type="Proteomes" id="UP000219522">
    <property type="component" value="Unassembled WGS sequence"/>
</dbReference>
<reference evidence="1 2" key="1">
    <citation type="submission" date="2017-09" db="EMBL/GenBank/DDBJ databases">
        <authorList>
            <person name="Varghese N."/>
            <person name="Submissions S."/>
        </authorList>
    </citation>
    <scope>NUCLEOTIDE SEQUENCE [LARGE SCALE GENOMIC DNA]</scope>
    <source>
        <strain evidence="1 2">OK806</strain>
    </source>
</reference>
<proteinExistence type="predicted"/>
<comment type="caution">
    <text evidence="1">The sequence shown here is derived from an EMBL/GenBank/DDBJ whole genome shotgun (WGS) entry which is preliminary data.</text>
</comment>
<name>A0A7Z7I5K8_9BURK</name>
<dbReference type="AlphaFoldDB" id="A0A7Z7I5K8"/>
<sequence>MNTLTIADLPVVETMDRDAMSAMRGGIAYLTKPDIPGGGSPFPGIVPPSSMPYPVGSIFKDLNLPGWPVSPGHSAQDPRLQ</sequence>
<dbReference type="OrthoDB" id="9102994at2"/>